<feature type="region of interest" description="Disordered" evidence="1">
    <location>
        <begin position="272"/>
        <end position="295"/>
    </location>
</feature>
<comment type="caution">
    <text evidence="2">The sequence shown here is derived from an EMBL/GenBank/DDBJ whole genome shotgun (WGS) entry which is preliminary data.</text>
</comment>
<accession>A0ABW4A4E1</accession>
<reference evidence="3" key="1">
    <citation type="journal article" date="2019" name="Int. J. Syst. Evol. Microbiol.">
        <title>The Global Catalogue of Microorganisms (GCM) 10K type strain sequencing project: providing services to taxonomists for standard genome sequencing and annotation.</title>
        <authorList>
            <consortium name="The Broad Institute Genomics Platform"/>
            <consortium name="The Broad Institute Genome Sequencing Center for Infectious Disease"/>
            <person name="Wu L."/>
            <person name="Ma J."/>
        </authorList>
    </citation>
    <scope>NUCLEOTIDE SEQUENCE [LARGE SCALE GENOMIC DNA]</scope>
    <source>
        <strain evidence="3">CCM 7526</strain>
    </source>
</reference>
<protein>
    <submittedName>
        <fullName evidence="2">Sucrase ferredoxin</fullName>
    </submittedName>
</protein>
<proteinExistence type="predicted"/>
<dbReference type="EMBL" id="JBHTMK010000012">
    <property type="protein sequence ID" value="MFD1365531.1"/>
    <property type="molecule type" value="Genomic_DNA"/>
</dbReference>
<dbReference type="RefSeq" id="WP_317792935.1">
    <property type="nucleotide sequence ID" value="NZ_AP028461.1"/>
</dbReference>
<dbReference type="SUPFAM" id="SSF52833">
    <property type="entry name" value="Thioredoxin-like"/>
    <property type="match status" value="1"/>
</dbReference>
<dbReference type="InterPro" id="IPR036249">
    <property type="entry name" value="Thioredoxin-like_sf"/>
</dbReference>
<name>A0ABW4A4E1_9ACTN</name>
<evidence type="ECO:0000256" key="1">
    <source>
        <dbReference type="SAM" id="MobiDB-lite"/>
    </source>
</evidence>
<dbReference type="InterPro" id="IPR009737">
    <property type="entry name" value="Aim32/Apd1-like"/>
</dbReference>
<organism evidence="2 3">
    <name type="scientific">Actinoplanes sichuanensis</name>
    <dbReference type="NCBI Taxonomy" id="512349"/>
    <lineage>
        <taxon>Bacteria</taxon>
        <taxon>Bacillati</taxon>
        <taxon>Actinomycetota</taxon>
        <taxon>Actinomycetes</taxon>
        <taxon>Micromonosporales</taxon>
        <taxon>Micromonosporaceae</taxon>
        <taxon>Actinoplanes</taxon>
    </lineage>
</organism>
<evidence type="ECO:0000313" key="3">
    <source>
        <dbReference type="Proteomes" id="UP001597183"/>
    </source>
</evidence>
<keyword evidence="3" id="KW-1185">Reference proteome</keyword>
<dbReference type="Proteomes" id="UP001597183">
    <property type="component" value="Unassembled WGS sequence"/>
</dbReference>
<evidence type="ECO:0000313" key="2">
    <source>
        <dbReference type="EMBL" id="MFD1365531.1"/>
    </source>
</evidence>
<gene>
    <name evidence="2" type="ORF">ACFQ5G_09285</name>
</gene>
<sequence length="321" mass="33588">MTLPQPQRVDVPAIRGWLLIEHPGPWGFSAGADTPVLPAAVRAAAAALGFRVNLIRQHRLVPRPGRERCFVSSSAGGRQLLERLPVDRLADRFAGVAEALAAGRPSGLATPVAEPMYLVCTNSRRSPVCGGSGRSVARAVSAAAGPRAWETTHVGGCRFAANLVCLPSGVFYRGMGPAEAVALVAAADRGRIVLSRYRGRAGLSPQAQAAEWAVRQATGLDGVDALRVAEPGPPGDDDRREVPVATPAGTYRVTVRPRDRAGQRYDVIAVTAPDGETGPRFGDGRHGFGAELPEPACPAGTEVRFSHGVLERKPASGSLGP</sequence>
<dbReference type="Pfam" id="PF06999">
    <property type="entry name" value="Suc_Fer-like"/>
    <property type="match status" value="1"/>
</dbReference>